<evidence type="ECO:0000256" key="3">
    <source>
        <dbReference type="SAM" id="MobiDB-lite"/>
    </source>
</evidence>
<dbReference type="AlphaFoldDB" id="A0A0L0D8F6"/>
<dbReference type="InterPro" id="IPR003591">
    <property type="entry name" value="Leu-rich_rpt_typical-subtyp"/>
</dbReference>
<keyword evidence="2" id="KW-0677">Repeat</keyword>
<dbReference type="PROSITE" id="PS51450">
    <property type="entry name" value="LRR"/>
    <property type="match status" value="2"/>
</dbReference>
<protein>
    <submittedName>
        <fullName evidence="4">Uncharacterized protein</fullName>
    </submittedName>
</protein>
<sequence>MSDGLTVVPASSINGYAAVAFRDEQARAAEPDKLSLARTGLTTLPVLEGESRLRLLNAQNNALTTLAHLDAVPALIFLDVYNNALTSLAGLGPVRSLRVLMAGKNKITAVDGVTAVTKLDVLDLHSNCLVADALRPLDALVSLRVLNLAGNRLTYVPPLDALTSLVELNVRRNRITHIHPLAANSKLQRVFLSHNCLASVDAVAFLSDLPVLDELHLDGNPFAAGSVRADYRASVARLLPRLQLLDGTDLEPAPPSPKALSPQLPLASTPNGEPLRVPAFFLTPSPSPSPPGSPSAAATDSDTDDDGSVADIGSPFSGTRRIPRIRIPTVPIPMSPPPPASTVAVVMPLAPPGCPAEAPQSPPHSSPRPAVPPLRPALDSPVQVKVRKRAKTEWRGDTLYIVGSTTAPLDKGLGRDKTRGLVFDKTPMATVAACMPRLRKGYPMLERLTLVSNGVARLADLDCLASLSQLRELEVCESPVVGLSFSHVGTLERHRAELIFAPVLDVVAADRRKLGLRLAPAIGRVRPVPNISAVPCATPS</sequence>
<dbReference type="Proteomes" id="UP000054408">
    <property type="component" value="Unassembled WGS sequence"/>
</dbReference>
<dbReference type="PANTHER" id="PTHR46652">
    <property type="entry name" value="LEUCINE-RICH REPEAT AND IQ DOMAIN-CONTAINING PROTEIN 1-RELATED"/>
    <property type="match status" value="1"/>
</dbReference>
<dbReference type="InterPro" id="IPR032675">
    <property type="entry name" value="LRR_dom_sf"/>
</dbReference>
<dbReference type="PANTHER" id="PTHR46652:SF7">
    <property type="entry name" value="LEUCINE-RICH REPEAT AND IQ DOMAIN-CONTAINING PROTEIN 1"/>
    <property type="match status" value="1"/>
</dbReference>
<dbReference type="OrthoDB" id="1939344at2759"/>
<dbReference type="EMBL" id="GL349434">
    <property type="protein sequence ID" value="KNC48652.1"/>
    <property type="molecule type" value="Genomic_DNA"/>
</dbReference>
<dbReference type="eggNOG" id="KOG0531">
    <property type="taxonomic scope" value="Eukaryota"/>
</dbReference>
<evidence type="ECO:0000256" key="2">
    <source>
        <dbReference type="ARBA" id="ARBA00022737"/>
    </source>
</evidence>
<dbReference type="STRING" id="461836.A0A0L0D8F6"/>
<dbReference type="Gene3D" id="3.80.10.10">
    <property type="entry name" value="Ribonuclease Inhibitor"/>
    <property type="match status" value="2"/>
</dbReference>
<evidence type="ECO:0000313" key="5">
    <source>
        <dbReference type="Proteomes" id="UP000054408"/>
    </source>
</evidence>
<accession>A0A0L0D8F6</accession>
<dbReference type="SUPFAM" id="SSF52058">
    <property type="entry name" value="L domain-like"/>
    <property type="match status" value="1"/>
</dbReference>
<name>A0A0L0D8F6_THETB</name>
<feature type="compositionally biased region" description="Pro residues" evidence="3">
    <location>
        <begin position="354"/>
        <end position="375"/>
    </location>
</feature>
<evidence type="ECO:0000256" key="1">
    <source>
        <dbReference type="ARBA" id="ARBA00022614"/>
    </source>
</evidence>
<reference evidence="4 5" key="1">
    <citation type="submission" date="2010-05" db="EMBL/GenBank/DDBJ databases">
        <title>The Genome Sequence of Thecamonas trahens ATCC 50062.</title>
        <authorList>
            <consortium name="The Broad Institute Genome Sequencing Platform"/>
            <person name="Russ C."/>
            <person name="Cuomo C."/>
            <person name="Shea T."/>
            <person name="Young S.K."/>
            <person name="Zeng Q."/>
            <person name="Koehrsen M."/>
            <person name="Haas B."/>
            <person name="Borodovsky M."/>
            <person name="Guigo R."/>
            <person name="Alvarado L."/>
            <person name="Berlin A."/>
            <person name="Bochicchio J."/>
            <person name="Borenstein D."/>
            <person name="Chapman S."/>
            <person name="Chen Z."/>
            <person name="Freedman E."/>
            <person name="Gellesch M."/>
            <person name="Goldberg J."/>
            <person name="Griggs A."/>
            <person name="Gujja S."/>
            <person name="Heilman E."/>
            <person name="Heiman D."/>
            <person name="Hepburn T."/>
            <person name="Howarth C."/>
            <person name="Jen D."/>
            <person name="Larson L."/>
            <person name="Mehta T."/>
            <person name="Park D."/>
            <person name="Pearson M."/>
            <person name="Roberts A."/>
            <person name="Saif S."/>
            <person name="Shenoy N."/>
            <person name="Sisk P."/>
            <person name="Stolte C."/>
            <person name="Sykes S."/>
            <person name="Thomson T."/>
            <person name="Walk T."/>
            <person name="White J."/>
            <person name="Yandava C."/>
            <person name="Burger G."/>
            <person name="Gray M.W."/>
            <person name="Holland P.W.H."/>
            <person name="King N."/>
            <person name="Lang F.B.F."/>
            <person name="Roger A.J."/>
            <person name="Ruiz-Trillo I."/>
            <person name="Lander E."/>
            <person name="Nusbaum C."/>
        </authorList>
    </citation>
    <scope>NUCLEOTIDE SEQUENCE [LARGE SCALE GENOMIC DNA]</scope>
    <source>
        <strain evidence="4 5">ATCC 50062</strain>
    </source>
</reference>
<keyword evidence="1" id="KW-0433">Leucine-rich repeat</keyword>
<keyword evidence="5" id="KW-1185">Reference proteome</keyword>
<dbReference type="SMART" id="SM00364">
    <property type="entry name" value="LRR_BAC"/>
    <property type="match status" value="3"/>
</dbReference>
<proteinExistence type="predicted"/>
<dbReference type="SMART" id="SM00369">
    <property type="entry name" value="LRR_TYP"/>
    <property type="match status" value="4"/>
</dbReference>
<dbReference type="Pfam" id="PF13855">
    <property type="entry name" value="LRR_8"/>
    <property type="match status" value="2"/>
</dbReference>
<dbReference type="RefSeq" id="XP_013762708.1">
    <property type="nucleotide sequence ID" value="XM_013907254.1"/>
</dbReference>
<dbReference type="GeneID" id="25560238"/>
<gene>
    <name evidence="4" type="ORF">AMSG_00429</name>
</gene>
<dbReference type="InterPro" id="IPR050836">
    <property type="entry name" value="SDS22/Internalin_LRR"/>
</dbReference>
<feature type="region of interest" description="Disordered" evidence="3">
    <location>
        <begin position="247"/>
        <end position="333"/>
    </location>
</feature>
<feature type="region of interest" description="Disordered" evidence="3">
    <location>
        <begin position="354"/>
        <end position="377"/>
    </location>
</feature>
<evidence type="ECO:0000313" key="4">
    <source>
        <dbReference type="EMBL" id="KNC48652.1"/>
    </source>
</evidence>
<dbReference type="InterPro" id="IPR001611">
    <property type="entry name" value="Leu-rich_rpt"/>
</dbReference>
<organism evidence="4 5">
    <name type="scientific">Thecamonas trahens ATCC 50062</name>
    <dbReference type="NCBI Taxonomy" id="461836"/>
    <lineage>
        <taxon>Eukaryota</taxon>
        <taxon>Apusozoa</taxon>
        <taxon>Apusomonadida</taxon>
        <taxon>Apusomonadidae</taxon>
        <taxon>Thecamonas</taxon>
    </lineage>
</organism>